<keyword evidence="3" id="KW-0949">S-adenosyl-L-methionine</keyword>
<dbReference type="PANTHER" id="PTHR43464:SF19">
    <property type="entry name" value="UBIQUINONE BIOSYNTHESIS O-METHYLTRANSFERASE, MITOCHONDRIAL"/>
    <property type="match status" value="1"/>
</dbReference>
<keyword evidence="1" id="KW-0489">Methyltransferase</keyword>
<dbReference type="AlphaFoldDB" id="X1J0L4"/>
<dbReference type="Pfam" id="PF13649">
    <property type="entry name" value="Methyltransf_25"/>
    <property type="match status" value="1"/>
</dbReference>
<gene>
    <name evidence="5" type="ORF">S03H2_63905</name>
</gene>
<dbReference type="SUPFAM" id="SSF53335">
    <property type="entry name" value="S-adenosyl-L-methionine-dependent methyltransferases"/>
    <property type="match status" value="1"/>
</dbReference>
<organism evidence="5">
    <name type="scientific">marine sediment metagenome</name>
    <dbReference type="NCBI Taxonomy" id="412755"/>
    <lineage>
        <taxon>unclassified sequences</taxon>
        <taxon>metagenomes</taxon>
        <taxon>ecological metagenomes</taxon>
    </lineage>
</organism>
<sequence>MRRKDAFQEFDSELWLQGAEDAGAQATFIKKVLGLRKGQTVLDAPCGDGRIAVPLAEAGLLVMGIDHNPYFLDRARARFEEGELEGEFLVGDIREISLLGCFHGAFNWGGSFGYFSDEENLETLRRLARAVRPGGRVLVDQPNREYVLRHFVKERRHGPLTVVNRWNARQERVESRW</sequence>
<evidence type="ECO:0000256" key="2">
    <source>
        <dbReference type="ARBA" id="ARBA00022679"/>
    </source>
</evidence>
<evidence type="ECO:0000259" key="4">
    <source>
        <dbReference type="Pfam" id="PF13649"/>
    </source>
</evidence>
<dbReference type="PANTHER" id="PTHR43464">
    <property type="entry name" value="METHYLTRANSFERASE"/>
    <property type="match status" value="1"/>
</dbReference>
<evidence type="ECO:0000256" key="3">
    <source>
        <dbReference type="ARBA" id="ARBA00022691"/>
    </source>
</evidence>
<dbReference type="EMBL" id="BARU01041450">
    <property type="protein sequence ID" value="GAH88246.1"/>
    <property type="molecule type" value="Genomic_DNA"/>
</dbReference>
<proteinExistence type="predicted"/>
<feature type="non-terminal residue" evidence="5">
    <location>
        <position position="177"/>
    </location>
</feature>
<dbReference type="InterPro" id="IPR029063">
    <property type="entry name" value="SAM-dependent_MTases_sf"/>
</dbReference>
<name>X1J0L4_9ZZZZ</name>
<evidence type="ECO:0000256" key="1">
    <source>
        <dbReference type="ARBA" id="ARBA00022603"/>
    </source>
</evidence>
<evidence type="ECO:0000313" key="5">
    <source>
        <dbReference type="EMBL" id="GAH88246.1"/>
    </source>
</evidence>
<reference evidence="5" key="1">
    <citation type="journal article" date="2014" name="Front. Microbiol.">
        <title>High frequency of phylogenetically diverse reductive dehalogenase-homologous genes in deep subseafloor sedimentary metagenomes.</title>
        <authorList>
            <person name="Kawai M."/>
            <person name="Futagami T."/>
            <person name="Toyoda A."/>
            <person name="Takaki Y."/>
            <person name="Nishi S."/>
            <person name="Hori S."/>
            <person name="Arai W."/>
            <person name="Tsubouchi T."/>
            <person name="Morono Y."/>
            <person name="Uchiyama I."/>
            <person name="Ito T."/>
            <person name="Fujiyama A."/>
            <person name="Inagaki F."/>
            <person name="Takami H."/>
        </authorList>
    </citation>
    <scope>NUCLEOTIDE SEQUENCE</scope>
    <source>
        <strain evidence="5">Expedition CK06-06</strain>
    </source>
</reference>
<dbReference type="InterPro" id="IPR041698">
    <property type="entry name" value="Methyltransf_25"/>
</dbReference>
<feature type="domain" description="Methyltransferase" evidence="4">
    <location>
        <begin position="41"/>
        <end position="135"/>
    </location>
</feature>
<keyword evidence="2" id="KW-0808">Transferase</keyword>
<accession>X1J0L4</accession>
<comment type="caution">
    <text evidence="5">The sequence shown here is derived from an EMBL/GenBank/DDBJ whole genome shotgun (WGS) entry which is preliminary data.</text>
</comment>
<dbReference type="Gene3D" id="3.40.50.150">
    <property type="entry name" value="Vaccinia Virus protein VP39"/>
    <property type="match status" value="1"/>
</dbReference>
<dbReference type="GO" id="GO:0032259">
    <property type="term" value="P:methylation"/>
    <property type="evidence" value="ECO:0007669"/>
    <property type="project" value="UniProtKB-KW"/>
</dbReference>
<dbReference type="CDD" id="cd02440">
    <property type="entry name" value="AdoMet_MTases"/>
    <property type="match status" value="1"/>
</dbReference>
<dbReference type="GO" id="GO:0008168">
    <property type="term" value="F:methyltransferase activity"/>
    <property type="evidence" value="ECO:0007669"/>
    <property type="project" value="UniProtKB-KW"/>
</dbReference>
<protein>
    <recommendedName>
        <fullName evidence="4">Methyltransferase domain-containing protein</fullName>
    </recommendedName>
</protein>